<gene>
    <name evidence="2" type="ORF">RF11_16016</name>
</gene>
<proteinExistence type="predicted"/>
<evidence type="ECO:0000313" key="3">
    <source>
        <dbReference type="Proteomes" id="UP000031668"/>
    </source>
</evidence>
<dbReference type="PANTHER" id="PTHR47163">
    <property type="entry name" value="DDE_TNP_IS1595 DOMAIN-CONTAINING PROTEIN"/>
    <property type="match status" value="1"/>
</dbReference>
<dbReference type="Proteomes" id="UP000031668">
    <property type="component" value="Unassembled WGS sequence"/>
</dbReference>
<comment type="caution">
    <text evidence="2">The sequence shown here is derived from an EMBL/GenBank/DDBJ whole genome shotgun (WGS) entry which is preliminary data.</text>
</comment>
<dbReference type="OrthoDB" id="6627846at2759"/>
<dbReference type="Pfam" id="PF12762">
    <property type="entry name" value="DDE_Tnp_IS1595"/>
    <property type="match status" value="1"/>
</dbReference>
<name>A0A0C2MY58_THEKT</name>
<accession>A0A0C2MY58</accession>
<evidence type="ECO:0000313" key="2">
    <source>
        <dbReference type="EMBL" id="KII66557.1"/>
    </source>
</evidence>
<sequence length="254" mass="29035">MSCHTFLFPRKTGFLSYFDGKGRANCKLSPDKILQIIFHWASQRKATDSVELLDISLPIIVDWNNHCGNVCLNSNTMHFIQRKLRDGNGTRVDGQTPNVVIQIDECLLRGQRMLNRGRILQGNENIDQGDRAEWNQCHKNNDDSYTSGEVRLFKVERKNKNTLLPIIRDNVSAGSMVWSDEWAPYRSIGGGNDGILHESVNHSAAFTSIDGVHTQNIERVWSSLNNPILRSMKNTSKELLESHLHEFMWRSRSN</sequence>
<dbReference type="PANTHER" id="PTHR47163:SF3">
    <property type="entry name" value="PROTEIN CBG18017"/>
    <property type="match status" value="1"/>
</dbReference>
<evidence type="ECO:0000259" key="1">
    <source>
        <dbReference type="SMART" id="SM01126"/>
    </source>
</evidence>
<reference evidence="2 3" key="1">
    <citation type="journal article" date="2014" name="Genome Biol. Evol.">
        <title>The genome of the myxosporean Thelohanellus kitauei shows adaptations to nutrient acquisition within its fish host.</title>
        <authorList>
            <person name="Yang Y."/>
            <person name="Xiong J."/>
            <person name="Zhou Z."/>
            <person name="Huo F."/>
            <person name="Miao W."/>
            <person name="Ran C."/>
            <person name="Liu Y."/>
            <person name="Zhang J."/>
            <person name="Feng J."/>
            <person name="Wang M."/>
            <person name="Wang M."/>
            <person name="Wang L."/>
            <person name="Yao B."/>
        </authorList>
    </citation>
    <scope>NUCLEOTIDE SEQUENCE [LARGE SCALE GENOMIC DNA]</scope>
    <source>
        <strain evidence="2">Wuqing</strain>
    </source>
</reference>
<dbReference type="InterPro" id="IPR053164">
    <property type="entry name" value="IS1016-like_transposase"/>
</dbReference>
<protein>
    <recommendedName>
        <fullName evidence="1">ISXO2-like transposase domain-containing protein</fullName>
    </recommendedName>
</protein>
<keyword evidence="3" id="KW-1185">Reference proteome</keyword>
<dbReference type="SMART" id="SM01126">
    <property type="entry name" value="DDE_Tnp_IS1595"/>
    <property type="match status" value="1"/>
</dbReference>
<dbReference type="InterPro" id="IPR024445">
    <property type="entry name" value="Tnp_ISXO2-like"/>
</dbReference>
<dbReference type="EMBL" id="JWZT01003512">
    <property type="protein sequence ID" value="KII66557.1"/>
    <property type="molecule type" value="Genomic_DNA"/>
</dbReference>
<dbReference type="AlphaFoldDB" id="A0A0C2MY58"/>
<organism evidence="2 3">
    <name type="scientific">Thelohanellus kitauei</name>
    <name type="common">Myxosporean</name>
    <dbReference type="NCBI Taxonomy" id="669202"/>
    <lineage>
        <taxon>Eukaryota</taxon>
        <taxon>Metazoa</taxon>
        <taxon>Cnidaria</taxon>
        <taxon>Myxozoa</taxon>
        <taxon>Myxosporea</taxon>
        <taxon>Bivalvulida</taxon>
        <taxon>Platysporina</taxon>
        <taxon>Myxobolidae</taxon>
        <taxon>Thelohanellus</taxon>
    </lineage>
</organism>
<feature type="domain" description="ISXO2-like transposase" evidence="1">
    <location>
        <begin position="91"/>
        <end position="252"/>
    </location>
</feature>